<name>A0A2M9HT88_9BIFI</name>
<accession>A0A2M9HT88</accession>
<dbReference type="EMBL" id="PGLQ01000001">
    <property type="protein sequence ID" value="PJM80009.1"/>
    <property type="molecule type" value="Genomic_DNA"/>
</dbReference>
<evidence type="ECO:0000313" key="2">
    <source>
        <dbReference type="Proteomes" id="UP000228755"/>
    </source>
</evidence>
<keyword evidence="2" id="KW-1185">Reference proteome</keyword>
<protein>
    <submittedName>
        <fullName evidence="1">Uncharacterized protein</fullName>
    </submittedName>
</protein>
<dbReference type="RefSeq" id="WP_100495779.1">
    <property type="nucleotide sequence ID" value="NZ_PGLQ01000001.1"/>
</dbReference>
<comment type="caution">
    <text evidence="1">The sequence shown here is derived from an EMBL/GenBank/DDBJ whole genome shotgun (WGS) entry which is preliminary data.</text>
</comment>
<reference evidence="1 2" key="1">
    <citation type="submission" date="2017-11" db="EMBL/GenBank/DDBJ databases">
        <title>Draft genome sequences of strains TRE 1, TRE D, TRE H and TRI 7, isolated from tamarins, belonging to four potential novel Bifidobacterium species.</title>
        <authorList>
            <person name="Mattarelli P."/>
            <person name="Modesto M."/>
            <person name="Bonetti A."/>
            <person name="Puglisi E."/>
            <person name="Morelli L."/>
        </authorList>
    </citation>
    <scope>NUCLEOTIDE SEQUENCE [LARGE SCALE GENOMIC DNA]</scope>
    <source>
        <strain evidence="2">TRED</strain>
    </source>
</reference>
<gene>
    <name evidence="1" type="ORF">CUU80_02420</name>
</gene>
<evidence type="ECO:0000313" key="1">
    <source>
        <dbReference type="EMBL" id="PJM80009.1"/>
    </source>
</evidence>
<dbReference type="Proteomes" id="UP000228755">
    <property type="component" value="Unassembled WGS sequence"/>
</dbReference>
<dbReference type="AlphaFoldDB" id="A0A2M9HT88"/>
<sequence length="134" mass="14701">MSTINDLAKALRESIPGQPSFARYDGIEPPANAKPPWIITSVTGRGLEESEPHRLTAMQSKLTARIVGLTEDQVNFAAHVMLMGIMTAECDGFVIGAPVFYSDSGAYAAGMTSSDTARRYPVRVIEWHVTWSWK</sequence>
<proteinExistence type="predicted"/>
<dbReference type="OrthoDB" id="3233969at2"/>
<organism evidence="1 2">
    <name type="scientific">Bifidobacterium scaligerum</name>
    <dbReference type="NCBI Taxonomy" id="2052656"/>
    <lineage>
        <taxon>Bacteria</taxon>
        <taxon>Bacillati</taxon>
        <taxon>Actinomycetota</taxon>
        <taxon>Actinomycetes</taxon>
        <taxon>Bifidobacteriales</taxon>
        <taxon>Bifidobacteriaceae</taxon>
        <taxon>Bifidobacterium</taxon>
    </lineage>
</organism>